<dbReference type="PATRIC" id="fig|1121014.3.peg.717"/>
<evidence type="ECO:0000313" key="2">
    <source>
        <dbReference type="Proteomes" id="UP000029085"/>
    </source>
</evidence>
<evidence type="ECO:0000313" key="1">
    <source>
        <dbReference type="EMBL" id="KFL37475.1"/>
    </source>
</evidence>
<reference evidence="2" key="1">
    <citation type="submission" date="2013-08" db="EMBL/GenBank/DDBJ databases">
        <title>Genome sequencing of Arenimonas donghaensis.</title>
        <authorList>
            <person name="Chen F."/>
            <person name="Wang G."/>
        </authorList>
    </citation>
    <scope>NUCLEOTIDE SEQUENCE [LARGE SCALE GENOMIC DNA]</scope>
    <source>
        <strain evidence="2">HO3-R19</strain>
    </source>
</reference>
<dbReference type="EMBL" id="AVCJ01000003">
    <property type="protein sequence ID" value="KFL37475.1"/>
    <property type="molecule type" value="Genomic_DNA"/>
</dbReference>
<dbReference type="OrthoDB" id="8028712at2"/>
<reference evidence="1 2" key="2">
    <citation type="journal article" date="2015" name="Stand. Genomic Sci.">
        <title>High quality draft genomic sequence of Arenimonas donghaensis DSM 18148(T).</title>
        <authorList>
            <person name="Chen F."/>
            <person name="Wang H."/>
            <person name="Cao Y."/>
            <person name="Li X."/>
            <person name="Wang G."/>
        </authorList>
    </citation>
    <scope>NUCLEOTIDE SEQUENCE [LARGE SCALE GENOMIC DNA]</scope>
    <source>
        <strain evidence="1 2">HO3-R19</strain>
    </source>
</reference>
<sequence length="239" mass="25750">MAATRVQRESWQGQVAWRKTYADGGRRRRIAALRWVARQLGANALLPPLPLSPELACRTEQAMINRLAALGANVPPLLAVGDRELLLGDLGPTLALVCRAETHAGKRRELVQAGLDALATLHGHGGYLSQAFARNMTLLDGRVGFIDLEEDPCTVMSLAAAQARDVLFYAHSTARFLSDQPGEHARLLQAHLAREAPDVRAEVARTASALSWLAPVARLFGGRSRDVAEALASLARATA</sequence>
<gene>
    <name evidence="1" type="ORF">N788_09790</name>
</gene>
<protein>
    <recommendedName>
        <fullName evidence="3">Aminoglycoside phosphotransferase domain-containing protein</fullName>
    </recommendedName>
</protein>
<dbReference type="AlphaFoldDB" id="A0A087MKS2"/>
<keyword evidence="2" id="KW-1185">Reference proteome</keyword>
<comment type="caution">
    <text evidence="1">The sequence shown here is derived from an EMBL/GenBank/DDBJ whole genome shotgun (WGS) entry which is preliminary data.</text>
</comment>
<name>A0A087MKS2_9GAMM</name>
<accession>A0A087MKS2</accession>
<dbReference type="Proteomes" id="UP000029085">
    <property type="component" value="Unassembled WGS sequence"/>
</dbReference>
<evidence type="ECO:0008006" key="3">
    <source>
        <dbReference type="Google" id="ProtNLM"/>
    </source>
</evidence>
<dbReference type="RefSeq" id="WP_051924325.1">
    <property type="nucleotide sequence ID" value="NZ_AVCJ01000003.1"/>
</dbReference>
<organism evidence="1 2">
    <name type="scientific">Arenimonas donghaensis DSM 18148 = HO3-R19</name>
    <dbReference type="NCBI Taxonomy" id="1121014"/>
    <lineage>
        <taxon>Bacteria</taxon>
        <taxon>Pseudomonadati</taxon>
        <taxon>Pseudomonadota</taxon>
        <taxon>Gammaproteobacteria</taxon>
        <taxon>Lysobacterales</taxon>
        <taxon>Lysobacteraceae</taxon>
        <taxon>Arenimonas</taxon>
    </lineage>
</organism>
<proteinExistence type="predicted"/>
<dbReference type="STRING" id="1121014.N788_09790"/>